<organism evidence="1 2">
    <name type="scientific">Liparis tanakae</name>
    <name type="common">Tanaka's snailfish</name>
    <dbReference type="NCBI Taxonomy" id="230148"/>
    <lineage>
        <taxon>Eukaryota</taxon>
        <taxon>Metazoa</taxon>
        <taxon>Chordata</taxon>
        <taxon>Craniata</taxon>
        <taxon>Vertebrata</taxon>
        <taxon>Euteleostomi</taxon>
        <taxon>Actinopterygii</taxon>
        <taxon>Neopterygii</taxon>
        <taxon>Teleostei</taxon>
        <taxon>Neoteleostei</taxon>
        <taxon>Acanthomorphata</taxon>
        <taxon>Eupercaria</taxon>
        <taxon>Perciformes</taxon>
        <taxon>Cottioidei</taxon>
        <taxon>Cottales</taxon>
        <taxon>Liparidae</taxon>
        <taxon>Liparis</taxon>
    </lineage>
</organism>
<comment type="caution">
    <text evidence="1">The sequence shown here is derived from an EMBL/GenBank/DDBJ whole genome shotgun (WGS) entry which is preliminary data.</text>
</comment>
<accession>A0A4Z2IP04</accession>
<name>A0A4Z2IP04_9TELE</name>
<gene>
    <name evidence="1" type="ORF">EYF80_010878</name>
</gene>
<evidence type="ECO:0000313" key="2">
    <source>
        <dbReference type="Proteomes" id="UP000314294"/>
    </source>
</evidence>
<dbReference type="EMBL" id="SRLO01000069">
    <property type="protein sequence ID" value="TNN78952.1"/>
    <property type="molecule type" value="Genomic_DNA"/>
</dbReference>
<sequence>MWRGYIRQGHKKTSGALVRVEADKSQINPPILHPNYVKPGRARPGQQTLTQLISKESQPHAADTGSGSDCMLSSLELVTEADGFADTVAE</sequence>
<dbReference type="AlphaFoldDB" id="A0A4Z2IP04"/>
<evidence type="ECO:0000313" key="1">
    <source>
        <dbReference type="EMBL" id="TNN78952.1"/>
    </source>
</evidence>
<dbReference type="Proteomes" id="UP000314294">
    <property type="component" value="Unassembled WGS sequence"/>
</dbReference>
<protein>
    <submittedName>
        <fullName evidence="1">Uncharacterized protein</fullName>
    </submittedName>
</protein>
<proteinExistence type="predicted"/>
<keyword evidence="2" id="KW-1185">Reference proteome</keyword>
<reference evidence="1 2" key="1">
    <citation type="submission" date="2019-03" db="EMBL/GenBank/DDBJ databases">
        <title>First draft genome of Liparis tanakae, snailfish: a comprehensive survey of snailfish specific genes.</title>
        <authorList>
            <person name="Kim W."/>
            <person name="Song I."/>
            <person name="Jeong J.-H."/>
            <person name="Kim D."/>
            <person name="Kim S."/>
            <person name="Ryu S."/>
            <person name="Song J.Y."/>
            <person name="Lee S.K."/>
        </authorList>
    </citation>
    <scope>NUCLEOTIDE SEQUENCE [LARGE SCALE GENOMIC DNA]</scope>
    <source>
        <tissue evidence="1">Muscle</tissue>
    </source>
</reference>